<dbReference type="SUPFAM" id="SSF50494">
    <property type="entry name" value="Trypsin-like serine proteases"/>
    <property type="match status" value="1"/>
</dbReference>
<keyword evidence="1" id="KW-1015">Disulfide bond</keyword>
<proteinExistence type="predicted"/>
<evidence type="ECO:0000256" key="2">
    <source>
        <dbReference type="SAM" id="SignalP"/>
    </source>
</evidence>
<evidence type="ECO:0000313" key="5">
    <source>
        <dbReference type="Proteomes" id="UP001429984"/>
    </source>
</evidence>
<dbReference type="PROSITE" id="PS50240">
    <property type="entry name" value="TRYPSIN_DOM"/>
    <property type="match status" value="1"/>
</dbReference>
<dbReference type="Proteomes" id="UP001429984">
    <property type="component" value="Unassembled WGS sequence"/>
</dbReference>
<evidence type="ECO:0000256" key="1">
    <source>
        <dbReference type="ARBA" id="ARBA00023157"/>
    </source>
</evidence>
<dbReference type="RefSeq" id="WP_194930612.1">
    <property type="nucleotide sequence ID" value="NZ_JADLZT010000004.1"/>
</dbReference>
<comment type="caution">
    <text evidence="4">The sequence shown here is derived from an EMBL/GenBank/DDBJ whole genome shotgun (WGS) entry which is preliminary data.</text>
</comment>
<evidence type="ECO:0000259" key="3">
    <source>
        <dbReference type="PROSITE" id="PS50240"/>
    </source>
</evidence>
<keyword evidence="5" id="KW-1185">Reference proteome</keyword>
<feature type="chain" id="PRO_5046776532" evidence="2">
    <location>
        <begin position="19"/>
        <end position="274"/>
    </location>
</feature>
<feature type="domain" description="Peptidase S1" evidence="3">
    <location>
        <begin position="19"/>
        <end position="267"/>
    </location>
</feature>
<organism evidence="4 5">
    <name type="scientific">Lysobacter niastensis</name>
    <dbReference type="NCBI Taxonomy" id="380629"/>
    <lineage>
        <taxon>Bacteria</taxon>
        <taxon>Pseudomonadati</taxon>
        <taxon>Pseudomonadota</taxon>
        <taxon>Gammaproteobacteria</taxon>
        <taxon>Lysobacterales</taxon>
        <taxon>Lysobacteraceae</taxon>
        <taxon>Lysobacter</taxon>
    </lineage>
</organism>
<dbReference type="PRINTS" id="PR00722">
    <property type="entry name" value="CHYMOTRYPSIN"/>
</dbReference>
<accession>A0ABS0B8N5</accession>
<evidence type="ECO:0000313" key="4">
    <source>
        <dbReference type="EMBL" id="MBF6024006.1"/>
    </source>
</evidence>
<dbReference type="PANTHER" id="PTHR24250">
    <property type="entry name" value="CHYMOTRYPSIN-RELATED"/>
    <property type="match status" value="1"/>
</dbReference>
<dbReference type="Gene3D" id="2.40.10.10">
    <property type="entry name" value="Trypsin-like serine proteases"/>
    <property type="match status" value="1"/>
</dbReference>
<dbReference type="PANTHER" id="PTHR24250:SF27">
    <property type="entry name" value="ELASTASE 2 LIKE"/>
    <property type="match status" value="1"/>
</dbReference>
<sequence>MTRLLLMALLAVSSSASAIVIRHDLDDSKYRVPTSEFPALVDMPGEGHGVLIAPQWVVTAAHAVTWQTEIEEVLINGVPRDVERLVVHPGYRKPPQELINQALATGDATLIRVLLASSDDIALLKLSQPVTDVSPAALYKGDDELSQIAKIIGKGATGTGATGYGNHDSHRTELRRAFNKITSAHDRWFCYVFDNAPSALPLEGMTGNGDSGGAALIQVNGQWLLAGLPSWTVAQGDVRTLRQGLYGQTSCNVRISHYMGWIESNMSSQAQAGG</sequence>
<name>A0ABS0B8N5_9GAMM</name>
<feature type="signal peptide" evidence="2">
    <location>
        <begin position="1"/>
        <end position="18"/>
    </location>
</feature>
<dbReference type="EMBL" id="JADLZT010000004">
    <property type="protein sequence ID" value="MBF6024006.1"/>
    <property type="molecule type" value="Genomic_DNA"/>
</dbReference>
<reference evidence="4 5" key="1">
    <citation type="submission" date="2020-11" db="EMBL/GenBank/DDBJ databases">
        <title>Draft Genome Sequence and Secondary Metabolite Biosynthetic Potential of the Lysobacter niastensis Type strain DSM 18481.</title>
        <authorList>
            <person name="Turrini P."/>
            <person name="Artuso I."/>
            <person name="Tescari M."/>
            <person name="Lugli G.A."/>
            <person name="Frangipani E."/>
            <person name="Ventura M."/>
            <person name="Visca P."/>
        </authorList>
    </citation>
    <scope>NUCLEOTIDE SEQUENCE [LARGE SCALE GENOMIC DNA]</scope>
    <source>
        <strain evidence="4 5">DSM 18481</strain>
    </source>
</reference>
<dbReference type="InterPro" id="IPR009003">
    <property type="entry name" value="Peptidase_S1_PA"/>
</dbReference>
<protein>
    <submittedName>
        <fullName evidence="4">Trypsin-like serine protease</fullName>
    </submittedName>
</protein>
<dbReference type="SMART" id="SM00020">
    <property type="entry name" value="Tryp_SPc"/>
    <property type="match status" value="1"/>
</dbReference>
<gene>
    <name evidence="4" type="ORF">IU514_08185</name>
</gene>
<dbReference type="InterPro" id="IPR043504">
    <property type="entry name" value="Peptidase_S1_PA_chymotrypsin"/>
</dbReference>
<dbReference type="InterPro" id="IPR001254">
    <property type="entry name" value="Trypsin_dom"/>
</dbReference>
<dbReference type="Pfam" id="PF00089">
    <property type="entry name" value="Trypsin"/>
    <property type="match status" value="1"/>
</dbReference>
<keyword evidence="2" id="KW-0732">Signal</keyword>
<dbReference type="InterPro" id="IPR001314">
    <property type="entry name" value="Peptidase_S1A"/>
</dbReference>